<feature type="compositionally biased region" description="Polar residues" evidence="1">
    <location>
        <begin position="70"/>
        <end position="83"/>
    </location>
</feature>
<proteinExistence type="predicted"/>
<organism evidence="2 3">
    <name type="scientific">Pleomassaria siparia CBS 279.74</name>
    <dbReference type="NCBI Taxonomy" id="1314801"/>
    <lineage>
        <taxon>Eukaryota</taxon>
        <taxon>Fungi</taxon>
        <taxon>Dikarya</taxon>
        <taxon>Ascomycota</taxon>
        <taxon>Pezizomycotina</taxon>
        <taxon>Dothideomycetes</taxon>
        <taxon>Pleosporomycetidae</taxon>
        <taxon>Pleosporales</taxon>
        <taxon>Pleomassariaceae</taxon>
        <taxon>Pleomassaria</taxon>
    </lineage>
</organism>
<dbReference type="EMBL" id="MU005767">
    <property type="protein sequence ID" value="KAF2711681.1"/>
    <property type="molecule type" value="Genomic_DNA"/>
</dbReference>
<sequence>MRTTRSSARQTTAVIKDANSIHSSKVDNGLGKTQFDHMAIRDAEPISASISNSEGRRYQSAKGNSDDVGNVSTAPTAAESSSDIEAVSRKRAAPTDKRKAKAKRVSFADDWPGRTTGPSEEGPEYMTVTSEDDVKTFFRLATAPDSRLGDIHTLKIHLNAGNFSDYYDDCLAMALNAFHPRPDGINPHNLRRIVLVVVGSVLFCRYNYTLISPAASHDVKNQLHKLLTGDLSVEEKAKLPFKVNSTEKAIAKALLGIRGLEEVSIECQTRAKMEALFAHALRDTLTLPPTLSPANANGTAAVLVQSPVHCTTASSQSYKETLRPYPLRKYTHKPDSEHGVRVLLDENTMLLGHFADQDPEDTKFQAMTASKKLPKRRLTREESGIVKVSTGTLGRVTGRTSYGNQSVKRRKVKRETLDERDAVVVEVRRVRGEEGGLHDMVRIGAKQQDGEDLGQAKGGELSCFIDQKVPGEGTPNGEWLALTGKGGMATMGWRTW</sequence>
<reference evidence="2" key="1">
    <citation type="journal article" date="2020" name="Stud. Mycol.">
        <title>101 Dothideomycetes genomes: a test case for predicting lifestyles and emergence of pathogens.</title>
        <authorList>
            <person name="Haridas S."/>
            <person name="Albert R."/>
            <person name="Binder M."/>
            <person name="Bloem J."/>
            <person name="Labutti K."/>
            <person name="Salamov A."/>
            <person name="Andreopoulos B."/>
            <person name="Baker S."/>
            <person name="Barry K."/>
            <person name="Bills G."/>
            <person name="Bluhm B."/>
            <person name="Cannon C."/>
            <person name="Castanera R."/>
            <person name="Culley D."/>
            <person name="Daum C."/>
            <person name="Ezra D."/>
            <person name="Gonzalez J."/>
            <person name="Henrissat B."/>
            <person name="Kuo A."/>
            <person name="Liang C."/>
            <person name="Lipzen A."/>
            <person name="Lutzoni F."/>
            <person name="Magnuson J."/>
            <person name="Mondo S."/>
            <person name="Nolan M."/>
            <person name="Ohm R."/>
            <person name="Pangilinan J."/>
            <person name="Park H.-J."/>
            <person name="Ramirez L."/>
            <person name="Alfaro M."/>
            <person name="Sun H."/>
            <person name="Tritt A."/>
            <person name="Yoshinaga Y."/>
            <person name="Zwiers L.-H."/>
            <person name="Turgeon B."/>
            <person name="Goodwin S."/>
            <person name="Spatafora J."/>
            <person name="Crous P."/>
            <person name="Grigoriev I."/>
        </authorList>
    </citation>
    <scope>NUCLEOTIDE SEQUENCE</scope>
    <source>
        <strain evidence="2">CBS 279.74</strain>
    </source>
</reference>
<evidence type="ECO:0000256" key="1">
    <source>
        <dbReference type="SAM" id="MobiDB-lite"/>
    </source>
</evidence>
<feature type="region of interest" description="Disordered" evidence="1">
    <location>
        <begin position="43"/>
        <end position="125"/>
    </location>
</feature>
<accession>A0A6G1KGZ6</accession>
<keyword evidence="3" id="KW-1185">Reference proteome</keyword>
<dbReference type="Proteomes" id="UP000799428">
    <property type="component" value="Unassembled WGS sequence"/>
</dbReference>
<protein>
    <submittedName>
        <fullName evidence="2">Uncharacterized protein</fullName>
    </submittedName>
</protein>
<dbReference type="OrthoDB" id="3798794at2759"/>
<evidence type="ECO:0000313" key="3">
    <source>
        <dbReference type="Proteomes" id="UP000799428"/>
    </source>
</evidence>
<name>A0A6G1KGZ6_9PLEO</name>
<dbReference type="AlphaFoldDB" id="A0A6G1KGZ6"/>
<evidence type="ECO:0000313" key="2">
    <source>
        <dbReference type="EMBL" id="KAF2711681.1"/>
    </source>
</evidence>
<gene>
    <name evidence="2" type="ORF">K504DRAFT_532230</name>
</gene>